<name>A0A3A3GI62_PANTH</name>
<protein>
    <submittedName>
        <fullName evidence="2">DUF3343 domain-containing protein</fullName>
    </submittedName>
</protein>
<dbReference type="EMBL" id="QYZD01000009">
    <property type="protein sequence ID" value="RJG23715.1"/>
    <property type="molecule type" value="Genomic_DNA"/>
</dbReference>
<sequence>MNGMEAEEWLLAFDSTQHALRMEMLMEYLELDIDTCPTPAQITAGCALSIQFQPDDLEAVRTLIRTERVEIRGIFYKQEGQYIQLIESVEE</sequence>
<dbReference type="RefSeq" id="WP_119793788.1">
    <property type="nucleotide sequence ID" value="NZ_QYZD01000009.1"/>
</dbReference>
<dbReference type="InterPro" id="IPR021778">
    <property type="entry name" value="Se/S_carrier-like"/>
</dbReference>
<evidence type="ECO:0000313" key="3">
    <source>
        <dbReference type="Proteomes" id="UP000266177"/>
    </source>
</evidence>
<reference evidence="2 3" key="1">
    <citation type="submission" date="2018-09" db="EMBL/GenBank/DDBJ databases">
        <title>Paenibacillus SK2017-BO5.</title>
        <authorList>
            <person name="Piskunova J.V."/>
            <person name="Dubiley S.A."/>
            <person name="Severinov K.V."/>
        </authorList>
    </citation>
    <scope>NUCLEOTIDE SEQUENCE [LARGE SCALE GENOMIC DNA]</scope>
    <source>
        <strain evidence="2 3">BO5</strain>
    </source>
</reference>
<evidence type="ECO:0000313" key="2">
    <source>
        <dbReference type="EMBL" id="RJG23715.1"/>
    </source>
</evidence>
<dbReference type="Proteomes" id="UP000266177">
    <property type="component" value="Unassembled WGS sequence"/>
</dbReference>
<accession>A0A3A3GI62</accession>
<dbReference type="AlphaFoldDB" id="A0A3A3GI62"/>
<proteinExistence type="predicted"/>
<dbReference type="OrthoDB" id="3192849at2"/>
<evidence type="ECO:0000259" key="1">
    <source>
        <dbReference type="Pfam" id="PF11823"/>
    </source>
</evidence>
<organism evidence="2 3">
    <name type="scientific">Paenibacillus thiaminolyticus</name>
    <name type="common">Bacillus thiaminolyticus</name>
    <dbReference type="NCBI Taxonomy" id="49283"/>
    <lineage>
        <taxon>Bacteria</taxon>
        <taxon>Bacillati</taxon>
        <taxon>Bacillota</taxon>
        <taxon>Bacilli</taxon>
        <taxon>Bacillales</taxon>
        <taxon>Paenibacillaceae</taxon>
        <taxon>Paenibacillus</taxon>
    </lineage>
</organism>
<feature type="domain" description="Putative Se/S carrier protein-like" evidence="1">
    <location>
        <begin position="9"/>
        <end position="75"/>
    </location>
</feature>
<gene>
    <name evidence="2" type="ORF">DQX05_11825</name>
</gene>
<comment type="caution">
    <text evidence="2">The sequence shown here is derived from an EMBL/GenBank/DDBJ whole genome shotgun (WGS) entry which is preliminary data.</text>
</comment>
<dbReference type="Pfam" id="PF11823">
    <property type="entry name" value="Se_S_carrier"/>
    <property type="match status" value="1"/>
</dbReference>